<proteinExistence type="predicted"/>
<evidence type="ECO:0000256" key="1">
    <source>
        <dbReference type="SAM" id="MobiDB-lite"/>
    </source>
</evidence>
<feature type="region of interest" description="Disordered" evidence="1">
    <location>
        <begin position="148"/>
        <end position="167"/>
    </location>
</feature>
<protein>
    <submittedName>
        <fullName evidence="2">Uncharacterized protein</fullName>
    </submittedName>
</protein>
<organism evidence="2 3">
    <name type="scientific">Paenirhodobacter huangdaonensis</name>
    <dbReference type="NCBI Taxonomy" id="2501515"/>
    <lineage>
        <taxon>Bacteria</taxon>
        <taxon>Pseudomonadati</taxon>
        <taxon>Pseudomonadota</taxon>
        <taxon>Alphaproteobacteria</taxon>
        <taxon>Rhodobacterales</taxon>
        <taxon>Rhodobacter group</taxon>
        <taxon>Paenirhodobacter</taxon>
    </lineage>
</organism>
<reference evidence="2" key="1">
    <citation type="submission" date="2019-01" db="EMBL/GenBank/DDBJ databases">
        <title>Sinorhodobacter populi sp. nov. isolated from the symptomatic bark tissue of Populus euramericana canker.</title>
        <authorList>
            <person name="Xu G."/>
        </authorList>
    </citation>
    <scope>NUCLEOTIDE SEQUENCE [LARGE SCALE GENOMIC DNA]</scope>
    <source>
        <strain evidence="2">CGMCC 1.12963</strain>
    </source>
</reference>
<dbReference type="Proteomes" id="UP000288071">
    <property type="component" value="Unassembled WGS sequence"/>
</dbReference>
<dbReference type="AlphaFoldDB" id="A0A3S4MGY8"/>
<dbReference type="SUPFAM" id="SSF53474">
    <property type="entry name" value="alpha/beta-Hydrolases"/>
    <property type="match status" value="1"/>
</dbReference>
<keyword evidence="3" id="KW-1185">Reference proteome</keyword>
<gene>
    <name evidence="2" type="ORF">EOW66_12275</name>
</gene>
<evidence type="ECO:0000313" key="2">
    <source>
        <dbReference type="EMBL" id="RWR51746.1"/>
    </source>
</evidence>
<comment type="caution">
    <text evidence="2">The sequence shown here is derived from an EMBL/GenBank/DDBJ whole genome shotgun (WGS) entry which is preliminary data.</text>
</comment>
<accession>A0A3S4MGY8</accession>
<sequence>MGVRGYLIDGEDGLVLMTSAADAAAIGARFGTLTFTRMASVRARELPDETRRLSRKVATTSRGRIDGCDGKTKIWGWFHPDRVPGREIQIFRGGERIGAVSTDVFRPDLFEAGVGDGVAGFICSLPDLAARRGDVTIRNLDGDLLGTWTDPAPSPAQEATPAAPADRRSVATVLGAGELPGAEAAGHYSADLGRFALDYFLVPGKTKRMIVFSPGFLDAGRFPYPYFQRMKWAQQFEDTCVFLTDPTLLLGNTQIGWFIGDRTTHYLPVVARYLETLAASRGTAPAEILFFGSSAGGFSSIALAAHVRGARALAVNPQTNGLKLHSPSQLTNTLRSCLAISSLVDAYDEYKDRFVLSEMLRRLAYVPRMTIWQNFYDRYHVEHHLLPFLHEIKDLAPTEELDVHIAARPDEGHEPPNLAVIKHLFWP</sequence>
<reference evidence="2" key="2">
    <citation type="submission" date="2019-01" db="EMBL/GenBank/DDBJ databases">
        <authorList>
            <person name="Li Y."/>
        </authorList>
    </citation>
    <scope>NUCLEOTIDE SEQUENCE [LARGE SCALE GENOMIC DNA]</scope>
    <source>
        <strain evidence="2">CGMCC 1.12963</strain>
    </source>
</reference>
<dbReference type="EMBL" id="SAVA01000006">
    <property type="protein sequence ID" value="RWR51746.1"/>
    <property type="molecule type" value="Genomic_DNA"/>
</dbReference>
<dbReference type="RefSeq" id="WP_128156620.1">
    <property type="nucleotide sequence ID" value="NZ_JBHSOM010000026.1"/>
</dbReference>
<dbReference type="InterPro" id="IPR029058">
    <property type="entry name" value="AB_hydrolase_fold"/>
</dbReference>
<name>A0A3S4MGY8_9RHOB</name>
<evidence type="ECO:0000313" key="3">
    <source>
        <dbReference type="Proteomes" id="UP000288071"/>
    </source>
</evidence>